<dbReference type="KEGG" id="aqu:109587976"/>
<dbReference type="PANTHER" id="PTHR13742:SF17">
    <property type="entry name" value="RE32990P-RELATED"/>
    <property type="match status" value="1"/>
</dbReference>
<dbReference type="GO" id="GO:0006357">
    <property type="term" value="P:regulation of transcription by RNA polymerase II"/>
    <property type="evidence" value="ECO:0007669"/>
    <property type="project" value="InterPro"/>
</dbReference>
<dbReference type="InterPro" id="IPR028309">
    <property type="entry name" value="RB_fam"/>
</dbReference>
<name>A0AAN0JRW8_AMPQE</name>
<accession>A0AAN0JRW8</accession>
<dbReference type="PANTHER" id="PTHR13742">
    <property type="entry name" value="RETINOBLASTOMA-ASSOCIATED PROTEIN RB -RELATED"/>
    <property type="match status" value="1"/>
</dbReference>
<keyword evidence="2" id="KW-1185">Reference proteome</keyword>
<dbReference type="EnsemblMetazoa" id="XM_020004188.1">
    <property type="protein sequence ID" value="XP_019859747.1"/>
    <property type="gene ID" value="LOC109587976"/>
</dbReference>
<dbReference type="AlphaFoldDB" id="A0AAN0JRW8"/>
<reference evidence="1" key="2">
    <citation type="submission" date="2024-06" db="UniProtKB">
        <authorList>
            <consortium name="EnsemblMetazoa"/>
        </authorList>
    </citation>
    <scope>IDENTIFICATION</scope>
</reference>
<dbReference type="GO" id="GO:0005667">
    <property type="term" value="C:transcription regulator complex"/>
    <property type="evidence" value="ECO:0007669"/>
    <property type="project" value="TreeGrafter"/>
</dbReference>
<dbReference type="RefSeq" id="XP_019859747.1">
    <property type="nucleotide sequence ID" value="XM_020004188.1"/>
</dbReference>
<sequence length="222" mass="25447">MLCAAAVIGKRHDLLRNDFTPPSLPAVTPDCDSAPSLIIDDYPTILPELCRQFSVIERECLVVRDYYWWPSVRRLFESQVLIGTSLRGTHKLSSHDLLTFIIQSATFQTNYRSLKQTYELAMLEEGEFDERVFLNSSETDHEEEELLGRSDEQNERLEPIGVIYQSPQYLQYGTPLSGREYLSTRENKLTPVSDANQSVIQLHLLLEESLPEPTDIIYNTCS</sequence>
<reference evidence="2" key="1">
    <citation type="journal article" date="2010" name="Nature">
        <title>The Amphimedon queenslandica genome and the evolution of animal complexity.</title>
        <authorList>
            <person name="Srivastava M."/>
            <person name="Simakov O."/>
            <person name="Chapman J."/>
            <person name="Fahey B."/>
            <person name="Gauthier M.E."/>
            <person name="Mitros T."/>
            <person name="Richards G.S."/>
            <person name="Conaco C."/>
            <person name="Dacre M."/>
            <person name="Hellsten U."/>
            <person name="Larroux C."/>
            <person name="Putnam N.H."/>
            <person name="Stanke M."/>
            <person name="Adamska M."/>
            <person name="Darling A."/>
            <person name="Degnan S.M."/>
            <person name="Oakley T.H."/>
            <person name="Plachetzki D.C."/>
            <person name="Zhai Y."/>
            <person name="Adamski M."/>
            <person name="Calcino A."/>
            <person name="Cummins S.F."/>
            <person name="Goodstein D.M."/>
            <person name="Harris C."/>
            <person name="Jackson D.J."/>
            <person name="Leys S.P."/>
            <person name="Shu S."/>
            <person name="Woodcroft B.J."/>
            <person name="Vervoort M."/>
            <person name="Kosik K.S."/>
            <person name="Manning G."/>
            <person name="Degnan B.M."/>
            <person name="Rokhsar D.S."/>
        </authorList>
    </citation>
    <scope>NUCLEOTIDE SEQUENCE [LARGE SCALE GENOMIC DNA]</scope>
</reference>
<dbReference type="GO" id="GO:2000134">
    <property type="term" value="P:negative regulation of G1/S transition of mitotic cell cycle"/>
    <property type="evidence" value="ECO:0007669"/>
    <property type="project" value="TreeGrafter"/>
</dbReference>
<dbReference type="GeneID" id="109587976"/>
<proteinExistence type="predicted"/>
<dbReference type="GO" id="GO:0000977">
    <property type="term" value="F:RNA polymerase II transcription regulatory region sequence-specific DNA binding"/>
    <property type="evidence" value="ECO:0007669"/>
    <property type="project" value="TreeGrafter"/>
</dbReference>
<dbReference type="GO" id="GO:0030154">
    <property type="term" value="P:cell differentiation"/>
    <property type="evidence" value="ECO:0007669"/>
    <property type="project" value="TreeGrafter"/>
</dbReference>
<protein>
    <submittedName>
        <fullName evidence="1">Uncharacterized protein</fullName>
    </submittedName>
</protein>
<dbReference type="GO" id="GO:0000785">
    <property type="term" value="C:chromatin"/>
    <property type="evidence" value="ECO:0007669"/>
    <property type="project" value="TreeGrafter"/>
</dbReference>
<evidence type="ECO:0000313" key="1">
    <source>
        <dbReference type="EnsemblMetazoa" id="XP_019859747.1"/>
    </source>
</evidence>
<dbReference type="Gene3D" id="1.10.472.140">
    <property type="match status" value="1"/>
</dbReference>
<organism evidence="1 2">
    <name type="scientific">Amphimedon queenslandica</name>
    <name type="common">Sponge</name>
    <dbReference type="NCBI Taxonomy" id="400682"/>
    <lineage>
        <taxon>Eukaryota</taxon>
        <taxon>Metazoa</taxon>
        <taxon>Porifera</taxon>
        <taxon>Demospongiae</taxon>
        <taxon>Heteroscleromorpha</taxon>
        <taxon>Haplosclerida</taxon>
        <taxon>Niphatidae</taxon>
        <taxon>Amphimedon</taxon>
    </lineage>
</organism>
<evidence type="ECO:0000313" key="2">
    <source>
        <dbReference type="Proteomes" id="UP000007879"/>
    </source>
</evidence>
<dbReference type="Proteomes" id="UP000007879">
    <property type="component" value="Unassembled WGS sequence"/>
</dbReference>